<evidence type="ECO:0000256" key="6">
    <source>
        <dbReference type="ARBA" id="ARBA00022917"/>
    </source>
</evidence>
<dbReference type="OrthoDB" id="9801042at2"/>
<evidence type="ECO:0000313" key="12">
    <source>
        <dbReference type="Proteomes" id="UP000221394"/>
    </source>
</evidence>
<name>A0A2A9EE52_9MICO</name>
<dbReference type="InterPro" id="IPR002306">
    <property type="entry name" value="Trp-tRNA-ligase"/>
</dbReference>
<dbReference type="Proteomes" id="UP000221394">
    <property type="component" value="Unassembled WGS sequence"/>
</dbReference>
<dbReference type="GO" id="GO:0006436">
    <property type="term" value="P:tryptophanyl-tRNA aminoacylation"/>
    <property type="evidence" value="ECO:0007669"/>
    <property type="project" value="UniProtKB-UniRule"/>
</dbReference>
<keyword evidence="3 10" id="KW-0436">Ligase</keyword>
<dbReference type="GO" id="GO:0005524">
    <property type="term" value="F:ATP binding"/>
    <property type="evidence" value="ECO:0007669"/>
    <property type="project" value="UniProtKB-KW"/>
</dbReference>
<keyword evidence="5 10" id="KW-0067">ATP-binding</keyword>
<gene>
    <name evidence="11" type="ORF">ATL41_1283</name>
</gene>
<dbReference type="PANTHER" id="PTHR43766:SF1">
    <property type="entry name" value="TRYPTOPHAN--TRNA LIGASE, MITOCHONDRIAL"/>
    <property type="match status" value="1"/>
</dbReference>
<dbReference type="InterPro" id="IPR014729">
    <property type="entry name" value="Rossmann-like_a/b/a_fold"/>
</dbReference>
<evidence type="ECO:0000256" key="1">
    <source>
        <dbReference type="ARBA" id="ARBA00005594"/>
    </source>
</evidence>
<evidence type="ECO:0000256" key="2">
    <source>
        <dbReference type="ARBA" id="ARBA00013161"/>
    </source>
</evidence>
<dbReference type="PRINTS" id="PR01039">
    <property type="entry name" value="TRNASYNTHTRP"/>
</dbReference>
<dbReference type="PANTHER" id="PTHR43766">
    <property type="entry name" value="TRYPTOPHAN--TRNA LIGASE, MITOCHONDRIAL"/>
    <property type="match status" value="1"/>
</dbReference>
<dbReference type="InterPro" id="IPR001412">
    <property type="entry name" value="aa-tRNA-synth_I_CS"/>
</dbReference>
<dbReference type="RefSeq" id="WP_098457722.1">
    <property type="nucleotide sequence ID" value="NZ_PDJH01000001.1"/>
</dbReference>
<comment type="catalytic activity">
    <reaction evidence="8">
        <text>tRNA(Trp) + L-tryptophan + ATP = L-tryptophyl-tRNA(Trp) + AMP + diphosphate + H(+)</text>
        <dbReference type="Rhea" id="RHEA:24080"/>
        <dbReference type="Rhea" id="RHEA-COMP:9671"/>
        <dbReference type="Rhea" id="RHEA-COMP:9705"/>
        <dbReference type="ChEBI" id="CHEBI:15378"/>
        <dbReference type="ChEBI" id="CHEBI:30616"/>
        <dbReference type="ChEBI" id="CHEBI:33019"/>
        <dbReference type="ChEBI" id="CHEBI:57912"/>
        <dbReference type="ChEBI" id="CHEBI:78442"/>
        <dbReference type="ChEBI" id="CHEBI:78535"/>
        <dbReference type="ChEBI" id="CHEBI:456215"/>
        <dbReference type="EC" id="6.1.1.2"/>
    </reaction>
</comment>
<dbReference type="PROSITE" id="PS00178">
    <property type="entry name" value="AA_TRNA_LIGASE_I"/>
    <property type="match status" value="1"/>
</dbReference>
<evidence type="ECO:0000313" key="11">
    <source>
        <dbReference type="EMBL" id="PFG36555.1"/>
    </source>
</evidence>
<evidence type="ECO:0000256" key="4">
    <source>
        <dbReference type="ARBA" id="ARBA00022741"/>
    </source>
</evidence>
<keyword evidence="4 10" id="KW-0547">Nucleotide-binding</keyword>
<sequence length="355" mass="38681">MSEAPISTLEAARARSAQVEEQIAKDPSQFRVLTGERPTGSLHIGHYFGTIANRVRLQTAGVETILILADYQVITDRDVMGDLRGTVREIMLDYLASGIDPEKTTIFTHSAVPALNQLMLPFLSLVSVSELERNPTVKAETAATGGRAMSGLMLTYPVHQAADILFCHGNLVPVGQDQLPHLEMTRTIARRFNQRFAGGEQYFREPEALLAPTPTILGTDGTKMSKSRGNTLMLSATADETAKWVKRAKTDAERTITYDPEGRPEVANLLGLLSLTTGEAPEVAAARIGDGGAGTLKREVTEALVEYLRPIRERRAELAAHGDDVLEMLARGNERANELADATLADVRRLMGTTY</sequence>
<evidence type="ECO:0000256" key="7">
    <source>
        <dbReference type="ARBA" id="ARBA00023146"/>
    </source>
</evidence>
<dbReference type="EMBL" id="PDJH01000001">
    <property type="protein sequence ID" value="PFG36555.1"/>
    <property type="molecule type" value="Genomic_DNA"/>
</dbReference>
<comment type="similarity">
    <text evidence="1 10">Belongs to the class-I aminoacyl-tRNA synthetase family.</text>
</comment>
<dbReference type="Gene3D" id="3.40.50.620">
    <property type="entry name" value="HUPs"/>
    <property type="match status" value="1"/>
</dbReference>
<proteinExistence type="inferred from homology"/>
<evidence type="ECO:0000256" key="5">
    <source>
        <dbReference type="ARBA" id="ARBA00022840"/>
    </source>
</evidence>
<keyword evidence="7 10" id="KW-0030">Aminoacyl-tRNA synthetase</keyword>
<dbReference type="SUPFAM" id="SSF52374">
    <property type="entry name" value="Nucleotidylyl transferase"/>
    <property type="match status" value="1"/>
</dbReference>
<dbReference type="NCBIfam" id="TIGR00233">
    <property type="entry name" value="trpS"/>
    <property type="match status" value="1"/>
</dbReference>
<keyword evidence="6 10" id="KW-0648">Protein biosynthesis</keyword>
<dbReference type="InterPro" id="IPR002305">
    <property type="entry name" value="aa-tRNA-synth_Ic"/>
</dbReference>
<evidence type="ECO:0000256" key="3">
    <source>
        <dbReference type="ARBA" id="ARBA00022598"/>
    </source>
</evidence>
<reference evidence="11 12" key="1">
    <citation type="submission" date="2017-10" db="EMBL/GenBank/DDBJ databases">
        <title>Sequencing the genomes of 1000 actinobacteria strains.</title>
        <authorList>
            <person name="Klenk H.-P."/>
        </authorList>
    </citation>
    <scope>NUCLEOTIDE SEQUENCE [LARGE SCALE GENOMIC DNA]</scope>
    <source>
        <strain evidence="11 12">DSM 21574</strain>
    </source>
</reference>
<dbReference type="GO" id="GO:0004830">
    <property type="term" value="F:tryptophan-tRNA ligase activity"/>
    <property type="evidence" value="ECO:0007669"/>
    <property type="project" value="UniProtKB-UniRule"/>
</dbReference>
<evidence type="ECO:0000256" key="10">
    <source>
        <dbReference type="RuleBase" id="RU363036"/>
    </source>
</evidence>
<accession>A0A2A9EE52</accession>
<dbReference type="Gene3D" id="1.10.240.10">
    <property type="entry name" value="Tyrosyl-Transfer RNA Synthetase"/>
    <property type="match status" value="1"/>
</dbReference>
<protein>
    <recommendedName>
        <fullName evidence="2 9">Tryptophan--tRNA ligase</fullName>
        <ecNumber evidence="2 9">6.1.1.2</ecNumber>
    </recommendedName>
</protein>
<keyword evidence="12" id="KW-1185">Reference proteome</keyword>
<evidence type="ECO:0000256" key="9">
    <source>
        <dbReference type="NCBIfam" id="TIGR00233"/>
    </source>
</evidence>
<organism evidence="11 12">
    <name type="scientific">Flavimobilis soli</name>
    <dbReference type="NCBI Taxonomy" id="442709"/>
    <lineage>
        <taxon>Bacteria</taxon>
        <taxon>Bacillati</taxon>
        <taxon>Actinomycetota</taxon>
        <taxon>Actinomycetes</taxon>
        <taxon>Micrococcales</taxon>
        <taxon>Jonesiaceae</taxon>
        <taxon>Flavimobilis</taxon>
    </lineage>
</organism>
<dbReference type="GO" id="GO:0005737">
    <property type="term" value="C:cytoplasm"/>
    <property type="evidence" value="ECO:0007669"/>
    <property type="project" value="UniProtKB-UniRule"/>
</dbReference>
<dbReference type="FunFam" id="1.10.240.10:FF:000005">
    <property type="entry name" value="Tryptophan--tRNA ligase"/>
    <property type="match status" value="1"/>
</dbReference>
<dbReference type="InterPro" id="IPR050203">
    <property type="entry name" value="Trp-tRNA_synthetase"/>
</dbReference>
<dbReference type="AlphaFoldDB" id="A0A2A9EE52"/>
<comment type="caution">
    <text evidence="11">The sequence shown here is derived from an EMBL/GenBank/DDBJ whole genome shotgun (WGS) entry which is preliminary data.</text>
</comment>
<dbReference type="CDD" id="cd00806">
    <property type="entry name" value="TrpRS_core"/>
    <property type="match status" value="1"/>
</dbReference>
<dbReference type="EC" id="6.1.1.2" evidence="2 9"/>
<dbReference type="Pfam" id="PF00579">
    <property type="entry name" value="tRNA-synt_1b"/>
    <property type="match status" value="1"/>
</dbReference>
<evidence type="ECO:0000256" key="8">
    <source>
        <dbReference type="ARBA" id="ARBA00049929"/>
    </source>
</evidence>